<reference evidence="2 3" key="1">
    <citation type="submission" date="2020-02" db="EMBL/GenBank/DDBJ databases">
        <title>Whole-genome analyses of novel actinobacteria.</title>
        <authorList>
            <person name="Sahin N."/>
            <person name="Tokatli A."/>
        </authorList>
    </citation>
    <scope>NUCLEOTIDE SEQUENCE [LARGE SCALE GENOMIC DNA]</scope>
    <source>
        <strain evidence="2 3">YC419</strain>
    </source>
</reference>
<protein>
    <submittedName>
        <fullName evidence="2">Helix-turn-helix transcriptional regulator</fullName>
    </submittedName>
</protein>
<accession>A0ABX0E2L1</accession>
<proteinExistence type="predicted"/>
<dbReference type="InterPro" id="IPR043917">
    <property type="entry name" value="DUF5753"/>
</dbReference>
<dbReference type="EMBL" id="JAAKZX010000258">
    <property type="protein sequence ID" value="NGO48447.1"/>
    <property type="molecule type" value="Genomic_DNA"/>
</dbReference>
<gene>
    <name evidence="2" type="ORF">G6048_42350</name>
</gene>
<evidence type="ECO:0000313" key="3">
    <source>
        <dbReference type="Proteomes" id="UP001518140"/>
    </source>
</evidence>
<sequence length="283" mass="31367">MAARTSPTERQRRLGAEVRKMRTSAGISAEYAAGLLGVDRGKISNIESGIRAISPERLRTLACNCDCQDERYVDALVEMAESSQRGWWDKYRGALPQGLLNIAELEAHAVRMRAAYSMHIPGLLQTSDHAFAIFRVVIPQLPEHEVALRLAHRVERQHVLDGDHPPDFVAIVHEAALRMRFGGREVARAQLDHLLKKSEQPNVTLLVIPFEAGAFPGAGQTVLYAEGPVPQLDTVQIDNSHGPDFLHADTQLAKYCAHLDWMEGIALSPKASRDYIRDIANSL</sequence>
<evidence type="ECO:0000259" key="1">
    <source>
        <dbReference type="PROSITE" id="PS50943"/>
    </source>
</evidence>
<comment type="caution">
    <text evidence="2">The sequence shown here is derived from an EMBL/GenBank/DDBJ whole genome shotgun (WGS) entry which is preliminary data.</text>
</comment>
<dbReference type="CDD" id="cd00093">
    <property type="entry name" value="HTH_XRE"/>
    <property type="match status" value="1"/>
</dbReference>
<dbReference type="PROSITE" id="PS50943">
    <property type="entry name" value="HTH_CROC1"/>
    <property type="match status" value="1"/>
</dbReference>
<dbReference type="Pfam" id="PF19054">
    <property type="entry name" value="DUF5753"/>
    <property type="match status" value="1"/>
</dbReference>
<feature type="domain" description="HTH cro/C1-type" evidence="1">
    <location>
        <begin position="18"/>
        <end position="73"/>
    </location>
</feature>
<name>A0ABX0E2L1_9ACTN</name>
<dbReference type="RefSeq" id="WP_165344935.1">
    <property type="nucleotide sequence ID" value="NZ_JAAKZX010000258.1"/>
</dbReference>
<dbReference type="InterPro" id="IPR010982">
    <property type="entry name" value="Lambda_DNA-bd_dom_sf"/>
</dbReference>
<dbReference type="Gene3D" id="1.10.260.40">
    <property type="entry name" value="lambda repressor-like DNA-binding domains"/>
    <property type="match status" value="1"/>
</dbReference>
<dbReference type="SMART" id="SM00530">
    <property type="entry name" value="HTH_XRE"/>
    <property type="match status" value="1"/>
</dbReference>
<dbReference type="SUPFAM" id="SSF47413">
    <property type="entry name" value="lambda repressor-like DNA-binding domains"/>
    <property type="match status" value="1"/>
</dbReference>
<dbReference type="InterPro" id="IPR001387">
    <property type="entry name" value="Cro/C1-type_HTH"/>
</dbReference>
<keyword evidence="3" id="KW-1185">Reference proteome</keyword>
<organism evidence="2 3">
    <name type="scientific">Streptomyces ureilyticus</name>
    <dbReference type="NCBI Taxonomy" id="1775131"/>
    <lineage>
        <taxon>Bacteria</taxon>
        <taxon>Bacillati</taxon>
        <taxon>Actinomycetota</taxon>
        <taxon>Actinomycetes</taxon>
        <taxon>Kitasatosporales</taxon>
        <taxon>Streptomycetaceae</taxon>
        <taxon>Streptomyces</taxon>
    </lineage>
</organism>
<evidence type="ECO:0000313" key="2">
    <source>
        <dbReference type="EMBL" id="NGO48447.1"/>
    </source>
</evidence>
<dbReference type="Pfam" id="PF13560">
    <property type="entry name" value="HTH_31"/>
    <property type="match status" value="1"/>
</dbReference>
<dbReference type="Proteomes" id="UP001518140">
    <property type="component" value="Unassembled WGS sequence"/>
</dbReference>